<gene>
    <name evidence="3" type="ORF">MBJ925_LOCUS13155</name>
</gene>
<dbReference type="EMBL" id="CAJNRE010005943">
    <property type="protein sequence ID" value="CAF2051632.1"/>
    <property type="molecule type" value="Genomic_DNA"/>
</dbReference>
<keyword evidence="1" id="KW-0732">Signal</keyword>
<comment type="caution">
    <text evidence="3">The sequence shown here is derived from an EMBL/GenBank/DDBJ whole genome shotgun (WGS) entry which is preliminary data.</text>
</comment>
<dbReference type="Gene3D" id="2.120.10.30">
    <property type="entry name" value="TolB, C-terminal domain"/>
    <property type="match status" value="1"/>
</dbReference>
<dbReference type="SUPFAM" id="SSF50952">
    <property type="entry name" value="Soluble quinoprotein glucose dehydrogenase"/>
    <property type="match status" value="1"/>
</dbReference>
<organism evidence="3 4">
    <name type="scientific">Rotaria magnacalcarata</name>
    <dbReference type="NCBI Taxonomy" id="392030"/>
    <lineage>
        <taxon>Eukaryota</taxon>
        <taxon>Metazoa</taxon>
        <taxon>Spiralia</taxon>
        <taxon>Gnathifera</taxon>
        <taxon>Rotifera</taxon>
        <taxon>Eurotatoria</taxon>
        <taxon>Bdelloidea</taxon>
        <taxon>Philodinida</taxon>
        <taxon>Philodinidae</taxon>
        <taxon>Rotaria</taxon>
    </lineage>
</organism>
<sequence>MFFSSVFHPFSLLILLLFHQNNCTNITFIPQPIKITVADLPQPYASSSVSKVSRIISVPTDPQFYVPDGFIVKLYMSELVAPRYLIYTPTDDILVSESSANRISCLIDNDHDGYPDQRLTFADASNGLNYPFAFHPITNDLYVTCQERDELGDDLVPDYFTRIQEHGFYGWPFAYMSSNLTDPRRRLSNGTSERPDLVSLTQTPDILFQAHSAVLDMRFYTGNQFPSRYKNGAFAAFHGSWNRNNGTGYKIVFIPFNSNTYRPIGYYEDFVYGFLTNPSGPDTFGRPVGILVMKDGSLLFSDDGNNRLYQIQYNRISNNCPNIDVTCQTYYFSFILFSLILS</sequence>
<feature type="signal peptide" evidence="1">
    <location>
        <begin position="1"/>
        <end position="23"/>
    </location>
</feature>
<reference evidence="3" key="1">
    <citation type="submission" date="2021-02" db="EMBL/GenBank/DDBJ databases">
        <authorList>
            <person name="Nowell W R."/>
        </authorList>
    </citation>
    <scope>NUCLEOTIDE SEQUENCE</scope>
</reference>
<dbReference type="InterPro" id="IPR011041">
    <property type="entry name" value="Quinoprot_gluc/sorb_DH_b-prop"/>
</dbReference>
<name>A0A816PSF7_9BILA</name>
<feature type="domain" description="Pyrroloquinoline quinone-dependent pyranose dehydrogenase beta-propeller" evidence="2">
    <location>
        <begin position="201"/>
        <end position="313"/>
    </location>
</feature>
<dbReference type="Pfam" id="PF22807">
    <property type="entry name" value="TrAA12"/>
    <property type="match status" value="1"/>
</dbReference>
<proteinExistence type="predicted"/>
<accession>A0A816PSF7</accession>
<dbReference type="InterPro" id="IPR011042">
    <property type="entry name" value="6-blade_b-propeller_TolB-like"/>
</dbReference>
<evidence type="ECO:0000313" key="4">
    <source>
        <dbReference type="Proteomes" id="UP000663824"/>
    </source>
</evidence>
<feature type="chain" id="PRO_5032280042" description="Pyrroloquinoline quinone-dependent pyranose dehydrogenase beta-propeller domain-containing protein" evidence="1">
    <location>
        <begin position="24"/>
        <end position="342"/>
    </location>
</feature>
<dbReference type="InterPro" id="IPR054539">
    <property type="entry name" value="Beta-prop_PDH"/>
</dbReference>
<protein>
    <recommendedName>
        <fullName evidence="2">Pyrroloquinoline quinone-dependent pyranose dehydrogenase beta-propeller domain-containing protein</fullName>
    </recommendedName>
</protein>
<dbReference type="AlphaFoldDB" id="A0A816PSF7"/>
<evidence type="ECO:0000259" key="2">
    <source>
        <dbReference type="Pfam" id="PF22807"/>
    </source>
</evidence>
<dbReference type="Proteomes" id="UP000663824">
    <property type="component" value="Unassembled WGS sequence"/>
</dbReference>
<evidence type="ECO:0000313" key="3">
    <source>
        <dbReference type="EMBL" id="CAF2051632.1"/>
    </source>
</evidence>
<evidence type="ECO:0000256" key="1">
    <source>
        <dbReference type="SAM" id="SignalP"/>
    </source>
</evidence>